<dbReference type="AlphaFoldDB" id="A0A9D2G3E9"/>
<comment type="caution">
    <text evidence="1">The sequence shown here is derived from an EMBL/GenBank/DDBJ whole genome shotgun (WGS) entry which is preliminary data.</text>
</comment>
<evidence type="ECO:0000313" key="1">
    <source>
        <dbReference type="EMBL" id="HIZ72344.1"/>
    </source>
</evidence>
<evidence type="ECO:0000313" key="2">
    <source>
        <dbReference type="Proteomes" id="UP000824102"/>
    </source>
</evidence>
<reference evidence="1" key="1">
    <citation type="journal article" date="2021" name="PeerJ">
        <title>Extensive microbial diversity within the chicken gut microbiome revealed by metagenomics and culture.</title>
        <authorList>
            <person name="Gilroy R."/>
            <person name="Ravi A."/>
            <person name="Getino M."/>
            <person name="Pursley I."/>
            <person name="Horton D.L."/>
            <person name="Alikhan N.F."/>
            <person name="Baker D."/>
            <person name="Gharbi K."/>
            <person name="Hall N."/>
            <person name="Watson M."/>
            <person name="Adriaenssens E.M."/>
            <person name="Foster-Nyarko E."/>
            <person name="Jarju S."/>
            <person name="Secka A."/>
            <person name="Antonio M."/>
            <person name="Oren A."/>
            <person name="Chaudhuri R.R."/>
            <person name="La Ragione R."/>
            <person name="Hildebrand F."/>
            <person name="Pallen M.J."/>
        </authorList>
    </citation>
    <scope>NUCLEOTIDE SEQUENCE</scope>
    <source>
        <strain evidence="1">ChiW7-2402</strain>
    </source>
</reference>
<proteinExistence type="predicted"/>
<dbReference type="EMBL" id="DXBB01000038">
    <property type="protein sequence ID" value="HIZ72344.1"/>
    <property type="molecule type" value="Genomic_DNA"/>
</dbReference>
<accession>A0A9D2G3E9</accession>
<protein>
    <submittedName>
        <fullName evidence="1">Uncharacterized protein</fullName>
    </submittedName>
</protein>
<dbReference type="Proteomes" id="UP000824102">
    <property type="component" value="Unassembled WGS sequence"/>
</dbReference>
<gene>
    <name evidence="1" type="ORF">H9964_02045</name>
</gene>
<organism evidence="1 2">
    <name type="scientific">Candidatus Gallimonas intestinavium</name>
    <dbReference type="NCBI Taxonomy" id="2838603"/>
    <lineage>
        <taxon>Bacteria</taxon>
        <taxon>Bacillati</taxon>
        <taxon>Bacillota</taxon>
        <taxon>Clostridia</taxon>
        <taxon>Candidatus Gallimonas</taxon>
    </lineage>
</organism>
<name>A0A9D2G3E9_9FIRM</name>
<sequence length="64" mass="7106">MTYCIIMLGDCALRLEKGGKTAHIHGHGGKFFLPAPTIIPHFAALVKGEGELFGGNFRHFDFYR</sequence>
<reference evidence="1" key="2">
    <citation type="submission" date="2021-04" db="EMBL/GenBank/DDBJ databases">
        <authorList>
            <person name="Gilroy R."/>
        </authorList>
    </citation>
    <scope>NUCLEOTIDE SEQUENCE</scope>
    <source>
        <strain evidence="1">ChiW7-2402</strain>
    </source>
</reference>